<dbReference type="InterPro" id="IPR003004">
    <property type="entry name" value="GspF/PilC"/>
</dbReference>
<evidence type="ECO:0000256" key="5">
    <source>
        <dbReference type="ARBA" id="ARBA00022989"/>
    </source>
</evidence>
<keyword evidence="4 7" id="KW-0812">Transmembrane</keyword>
<feature type="transmembrane region" description="Helical" evidence="7">
    <location>
        <begin position="230"/>
        <end position="249"/>
    </location>
</feature>
<keyword evidence="3" id="KW-1003">Cell membrane</keyword>
<dbReference type="EMBL" id="FPHG01000040">
    <property type="protein sequence ID" value="SFV59785.1"/>
    <property type="molecule type" value="Genomic_DNA"/>
</dbReference>
<feature type="transmembrane region" description="Helical" evidence="7">
    <location>
        <begin position="386"/>
        <end position="407"/>
    </location>
</feature>
<dbReference type="Pfam" id="PF00482">
    <property type="entry name" value="T2SSF"/>
    <property type="match status" value="2"/>
</dbReference>
<evidence type="ECO:0000256" key="7">
    <source>
        <dbReference type="SAM" id="Phobius"/>
    </source>
</evidence>
<evidence type="ECO:0000256" key="4">
    <source>
        <dbReference type="ARBA" id="ARBA00022692"/>
    </source>
</evidence>
<keyword evidence="6 7" id="KW-0472">Membrane</keyword>
<accession>A0A1W1C214</accession>
<keyword evidence="5 7" id="KW-1133">Transmembrane helix</keyword>
<feature type="transmembrane region" description="Helical" evidence="7">
    <location>
        <begin position="182"/>
        <end position="199"/>
    </location>
</feature>
<dbReference type="Gene3D" id="1.20.81.30">
    <property type="entry name" value="Type II secretion system (T2SS), domain F"/>
    <property type="match status" value="2"/>
</dbReference>
<sequence>MKYFNVTVTEKGKKRIESLYANNKREAVSIAKEQFPKVMVIKATEGTPPLEDIIKNFLKNSKKQSTKEIPIDDKVAAIKQISVMTDAGIPINDSLFEVAENSDNKELGAIFLQISNEINAGKTLGDAFKPHGDQFGHIAVAMTELGEQTGNLSGAYKTLAEIMENQRDNAKKFKKAMKSPRNTLISMGIAFTVLIMVVVPKFKSIFAKLKTELPIPTQILLWLEDKLSHYGIYILVGFIVALQIFKFLYRTNTEFKFHVDTITIHPKFYIIHDAIFYSSMYNYNLVFSELIKAGIPVTEALETSVSMIQNLAIKRKLLTVNANIGRGMSLGEALILTGLYENMLLQMIKAGEKGGQLDEMLIKVTEYYKTKFAEFIDNLSSAIEPIMMFFIANLVLLMALGIFMPMWGMGDAAGK</sequence>
<feature type="domain" description="Type II secretion system protein GspF" evidence="8">
    <location>
        <begin position="287"/>
        <end position="405"/>
    </location>
</feature>
<protein>
    <submittedName>
        <fullName evidence="9">Type II secretion system protein</fullName>
    </submittedName>
</protein>
<comment type="subcellular location">
    <subcellularLocation>
        <location evidence="1">Cell membrane</location>
        <topology evidence="1">Multi-pass membrane protein</topology>
    </subcellularLocation>
</comment>
<evidence type="ECO:0000259" key="8">
    <source>
        <dbReference type="Pfam" id="PF00482"/>
    </source>
</evidence>
<evidence type="ECO:0000313" key="9">
    <source>
        <dbReference type="EMBL" id="SFV59785.1"/>
    </source>
</evidence>
<dbReference type="PANTHER" id="PTHR30012">
    <property type="entry name" value="GENERAL SECRETION PATHWAY PROTEIN"/>
    <property type="match status" value="1"/>
</dbReference>
<dbReference type="InterPro" id="IPR018076">
    <property type="entry name" value="T2SS_GspF_dom"/>
</dbReference>
<feature type="domain" description="Type II secretion system protein GspF" evidence="8">
    <location>
        <begin position="78"/>
        <end position="200"/>
    </location>
</feature>
<evidence type="ECO:0000256" key="1">
    <source>
        <dbReference type="ARBA" id="ARBA00004651"/>
    </source>
</evidence>
<evidence type="ECO:0000256" key="6">
    <source>
        <dbReference type="ARBA" id="ARBA00023136"/>
    </source>
</evidence>
<comment type="similarity">
    <text evidence="2">Belongs to the GSP F family.</text>
</comment>
<evidence type="ECO:0000256" key="3">
    <source>
        <dbReference type="ARBA" id="ARBA00022475"/>
    </source>
</evidence>
<dbReference type="AlphaFoldDB" id="A0A1W1C214"/>
<dbReference type="GO" id="GO:0005886">
    <property type="term" value="C:plasma membrane"/>
    <property type="evidence" value="ECO:0007669"/>
    <property type="project" value="UniProtKB-SubCell"/>
</dbReference>
<dbReference type="PANTHER" id="PTHR30012:SF0">
    <property type="entry name" value="TYPE II SECRETION SYSTEM PROTEIN F-RELATED"/>
    <property type="match status" value="1"/>
</dbReference>
<name>A0A1W1C214_9ZZZZ</name>
<gene>
    <name evidence="9" type="ORF">MNB_SV-9-1658</name>
</gene>
<proteinExistence type="inferred from homology"/>
<evidence type="ECO:0000256" key="2">
    <source>
        <dbReference type="ARBA" id="ARBA00005745"/>
    </source>
</evidence>
<dbReference type="InterPro" id="IPR042094">
    <property type="entry name" value="T2SS_GspF_sf"/>
</dbReference>
<reference evidence="9" key="1">
    <citation type="submission" date="2016-10" db="EMBL/GenBank/DDBJ databases">
        <authorList>
            <person name="de Groot N.N."/>
        </authorList>
    </citation>
    <scope>NUCLEOTIDE SEQUENCE</scope>
</reference>
<organism evidence="9">
    <name type="scientific">hydrothermal vent metagenome</name>
    <dbReference type="NCBI Taxonomy" id="652676"/>
    <lineage>
        <taxon>unclassified sequences</taxon>
        <taxon>metagenomes</taxon>
        <taxon>ecological metagenomes</taxon>
    </lineage>
</organism>